<protein>
    <recommendedName>
        <fullName evidence="4">Ankyrin repeat domain-containing protein</fullName>
    </recommendedName>
</protein>
<dbReference type="Gene3D" id="1.25.40.20">
    <property type="entry name" value="Ankyrin repeat-containing domain"/>
    <property type="match status" value="1"/>
</dbReference>
<feature type="repeat" description="ANK" evidence="1">
    <location>
        <begin position="233"/>
        <end position="260"/>
    </location>
</feature>
<dbReference type="EMBL" id="BAAAZE010000014">
    <property type="protein sequence ID" value="GAA4033295.1"/>
    <property type="molecule type" value="Genomic_DNA"/>
</dbReference>
<dbReference type="InterPro" id="IPR036770">
    <property type="entry name" value="Ankyrin_rpt-contain_sf"/>
</dbReference>
<name>A0ABP7TYS2_9BURK</name>
<dbReference type="Proteomes" id="UP001501353">
    <property type="component" value="Unassembled WGS sequence"/>
</dbReference>
<accession>A0ABP7TYS2</accession>
<proteinExistence type="predicted"/>
<keyword evidence="1" id="KW-0040">ANK repeat</keyword>
<keyword evidence="3" id="KW-1185">Reference proteome</keyword>
<dbReference type="InterPro" id="IPR002110">
    <property type="entry name" value="Ankyrin_rpt"/>
</dbReference>
<dbReference type="PROSITE" id="PS50088">
    <property type="entry name" value="ANK_REPEAT"/>
    <property type="match status" value="1"/>
</dbReference>
<dbReference type="PROSITE" id="PS50297">
    <property type="entry name" value="ANK_REP_REGION"/>
    <property type="match status" value="1"/>
</dbReference>
<sequence length="306" mass="32875">MIAAYGLSTPMFHGGFSEVAANEIRIALTTLGPATNDAAGTQRYINNAVNWGHTPKFNAVMTLAKHKLIDLNRKLNKADETMLFEIACNGESNQRGRLFPANEYTSLADRVAAMVRHGAQPNREGPENGLPLGIAYTRNQFEDAVEIGDALKAAGANPLHFLGNGLTMLHDAVGSGNTNLIGTWINLGHPVAPFSDQGKITPAMIAALTDQGDALDMLLTRDRAHIDLINEGNGQTALQFAIENGATSTVLVLLKHRADILSGFGTESTPYKMATRYAILTGDQSMMAMLQASAAARYIPEQLLHH</sequence>
<dbReference type="SUPFAM" id="SSF48403">
    <property type="entry name" value="Ankyrin repeat"/>
    <property type="match status" value="1"/>
</dbReference>
<gene>
    <name evidence="2" type="ORF">GCM10022212_35550</name>
</gene>
<organism evidence="2 3">
    <name type="scientific">Actimicrobium antarcticum</name>
    <dbReference type="NCBI Taxonomy" id="1051899"/>
    <lineage>
        <taxon>Bacteria</taxon>
        <taxon>Pseudomonadati</taxon>
        <taxon>Pseudomonadota</taxon>
        <taxon>Betaproteobacteria</taxon>
        <taxon>Burkholderiales</taxon>
        <taxon>Oxalobacteraceae</taxon>
        <taxon>Actimicrobium</taxon>
    </lineage>
</organism>
<evidence type="ECO:0000313" key="2">
    <source>
        <dbReference type="EMBL" id="GAA4033295.1"/>
    </source>
</evidence>
<dbReference type="SMART" id="SM00248">
    <property type="entry name" value="ANK"/>
    <property type="match status" value="3"/>
</dbReference>
<evidence type="ECO:0000313" key="3">
    <source>
        <dbReference type="Proteomes" id="UP001501353"/>
    </source>
</evidence>
<reference evidence="3" key="1">
    <citation type="journal article" date="2019" name="Int. J. Syst. Evol. Microbiol.">
        <title>The Global Catalogue of Microorganisms (GCM) 10K type strain sequencing project: providing services to taxonomists for standard genome sequencing and annotation.</title>
        <authorList>
            <consortium name="The Broad Institute Genomics Platform"/>
            <consortium name="The Broad Institute Genome Sequencing Center for Infectious Disease"/>
            <person name="Wu L."/>
            <person name="Ma J."/>
        </authorList>
    </citation>
    <scope>NUCLEOTIDE SEQUENCE [LARGE SCALE GENOMIC DNA]</scope>
    <source>
        <strain evidence="3">JCM 16673</strain>
    </source>
</reference>
<evidence type="ECO:0000256" key="1">
    <source>
        <dbReference type="PROSITE-ProRule" id="PRU00023"/>
    </source>
</evidence>
<comment type="caution">
    <text evidence="2">The sequence shown here is derived from an EMBL/GenBank/DDBJ whole genome shotgun (WGS) entry which is preliminary data.</text>
</comment>
<dbReference type="Pfam" id="PF12796">
    <property type="entry name" value="Ank_2"/>
    <property type="match status" value="1"/>
</dbReference>
<evidence type="ECO:0008006" key="4">
    <source>
        <dbReference type="Google" id="ProtNLM"/>
    </source>
</evidence>